<evidence type="ECO:0000313" key="3">
    <source>
        <dbReference type="Proteomes" id="UP001497623"/>
    </source>
</evidence>
<protein>
    <submittedName>
        <fullName evidence="2">Uncharacterized protein</fullName>
    </submittedName>
</protein>
<evidence type="ECO:0000313" key="2">
    <source>
        <dbReference type="EMBL" id="CAL4065804.1"/>
    </source>
</evidence>
<reference evidence="2 3" key="1">
    <citation type="submission" date="2024-05" db="EMBL/GenBank/DDBJ databases">
        <authorList>
            <person name="Wallberg A."/>
        </authorList>
    </citation>
    <scope>NUCLEOTIDE SEQUENCE [LARGE SCALE GENOMIC DNA]</scope>
</reference>
<organism evidence="2 3">
    <name type="scientific">Meganyctiphanes norvegica</name>
    <name type="common">Northern krill</name>
    <name type="synonym">Thysanopoda norvegica</name>
    <dbReference type="NCBI Taxonomy" id="48144"/>
    <lineage>
        <taxon>Eukaryota</taxon>
        <taxon>Metazoa</taxon>
        <taxon>Ecdysozoa</taxon>
        <taxon>Arthropoda</taxon>
        <taxon>Crustacea</taxon>
        <taxon>Multicrustacea</taxon>
        <taxon>Malacostraca</taxon>
        <taxon>Eumalacostraca</taxon>
        <taxon>Eucarida</taxon>
        <taxon>Euphausiacea</taxon>
        <taxon>Euphausiidae</taxon>
        <taxon>Meganyctiphanes</taxon>
    </lineage>
</organism>
<comment type="caution">
    <text evidence="2">The sequence shown here is derived from an EMBL/GenBank/DDBJ whole genome shotgun (WGS) entry which is preliminary data.</text>
</comment>
<dbReference type="Proteomes" id="UP001497623">
    <property type="component" value="Unassembled WGS sequence"/>
</dbReference>
<sequence>MVLSSINQTKTQSVTPFGSFSGSTSADVSPVISSNKSQNEQPAVIKTPTFLINNIANGKLALKSTKKNIKTPKPKEPNPLRILLSTLGTPEFEQASKKSVLKPSYDKESSDAQYRSASIGTPTHFARRLPCNFKPEEPLPPIFSIFD</sequence>
<gene>
    <name evidence="2" type="ORF">MNOR_LOCUS5089</name>
</gene>
<keyword evidence="3" id="KW-1185">Reference proteome</keyword>
<evidence type="ECO:0000256" key="1">
    <source>
        <dbReference type="SAM" id="MobiDB-lite"/>
    </source>
</evidence>
<name>A0AAV2PZ01_MEGNR</name>
<feature type="region of interest" description="Disordered" evidence="1">
    <location>
        <begin position="14"/>
        <end position="40"/>
    </location>
</feature>
<proteinExistence type="predicted"/>
<accession>A0AAV2PZ01</accession>
<dbReference type="AlphaFoldDB" id="A0AAV2PZ01"/>
<feature type="region of interest" description="Disordered" evidence="1">
    <location>
        <begin position="93"/>
        <end position="119"/>
    </location>
</feature>
<dbReference type="EMBL" id="CAXKWB010001920">
    <property type="protein sequence ID" value="CAL4065804.1"/>
    <property type="molecule type" value="Genomic_DNA"/>
</dbReference>